<evidence type="ECO:0000259" key="12">
    <source>
        <dbReference type="SMART" id="SM00228"/>
    </source>
</evidence>
<name>A0A1G2QXU1_9BACT</name>
<evidence type="ECO:0000256" key="7">
    <source>
        <dbReference type="ARBA" id="ARBA00022833"/>
    </source>
</evidence>
<evidence type="ECO:0000256" key="1">
    <source>
        <dbReference type="ARBA" id="ARBA00001947"/>
    </source>
</evidence>
<evidence type="ECO:0000256" key="4">
    <source>
        <dbReference type="ARBA" id="ARBA00022670"/>
    </source>
</evidence>
<comment type="caution">
    <text evidence="13">The sequence shown here is derived from an EMBL/GenBank/DDBJ whole genome shotgun (WGS) entry which is preliminary data.</text>
</comment>
<feature type="transmembrane region" description="Helical" evidence="11">
    <location>
        <begin position="86"/>
        <end position="119"/>
    </location>
</feature>
<dbReference type="PANTHER" id="PTHR42837:SF2">
    <property type="entry name" value="MEMBRANE METALLOPROTEASE ARASP2, CHLOROPLASTIC-RELATED"/>
    <property type="match status" value="1"/>
</dbReference>
<dbReference type="Pfam" id="PF02163">
    <property type="entry name" value="Peptidase_M50"/>
    <property type="match status" value="1"/>
</dbReference>
<sequence>MSIFIAIFSILFLVVLHELGHFLTAKKFNVEVHEFGIGLPFTPTIFKRKIGETMYSFYPLLIGAFVKMRGEEAGDAHPRSFSEKPIWQRIVIVMAGVLSSWIAAAVIIAIVGAGWNVALNIPDDANFLRNPQVQILGVVEGLPAEQAGVRAGDLVVRVEDQSGRLDTPTTMQAFRDFIQETAGKMLILTVSRDSELTQIELVPRVNPPDGQGSLGVALNRVGVLHFAWWQAPWEGIRYTGILTFFTIDQTIEQISKSLAGQGPPLHTQVTGPVGIISLLGASYEVGIEQFLLFVAQIAILLAIFNTIPIPALDGGRLLFLLIEAVRKKPLPDKVIQISIIISFALLVPLIVWVTINDISRQF</sequence>
<feature type="transmembrane region" description="Helical" evidence="11">
    <location>
        <begin position="334"/>
        <end position="355"/>
    </location>
</feature>
<keyword evidence="9" id="KW-0482">Metalloprotease</keyword>
<evidence type="ECO:0000256" key="5">
    <source>
        <dbReference type="ARBA" id="ARBA00022692"/>
    </source>
</evidence>
<reference evidence="13 14" key="1">
    <citation type="journal article" date="2016" name="Nat. Commun.">
        <title>Thousands of microbial genomes shed light on interconnected biogeochemical processes in an aquifer system.</title>
        <authorList>
            <person name="Anantharaman K."/>
            <person name="Brown C.T."/>
            <person name="Hug L.A."/>
            <person name="Sharon I."/>
            <person name="Castelle C.J."/>
            <person name="Probst A.J."/>
            <person name="Thomas B.C."/>
            <person name="Singh A."/>
            <person name="Wilkins M.J."/>
            <person name="Karaoz U."/>
            <person name="Brodie E.L."/>
            <person name="Williams K.H."/>
            <person name="Hubbard S.S."/>
            <person name="Banfield J.F."/>
        </authorList>
    </citation>
    <scope>NUCLEOTIDE SEQUENCE [LARGE SCALE GENOMIC DNA]</scope>
</reference>
<evidence type="ECO:0000256" key="2">
    <source>
        <dbReference type="ARBA" id="ARBA00004141"/>
    </source>
</evidence>
<evidence type="ECO:0000256" key="9">
    <source>
        <dbReference type="ARBA" id="ARBA00023049"/>
    </source>
</evidence>
<dbReference type="AlphaFoldDB" id="A0A1G2QXU1"/>
<comment type="cofactor">
    <cofactor evidence="1">
        <name>Zn(2+)</name>
        <dbReference type="ChEBI" id="CHEBI:29105"/>
    </cofactor>
</comment>
<dbReference type="SUPFAM" id="SSF50156">
    <property type="entry name" value="PDZ domain-like"/>
    <property type="match status" value="1"/>
</dbReference>
<evidence type="ECO:0000256" key="6">
    <source>
        <dbReference type="ARBA" id="ARBA00022801"/>
    </source>
</evidence>
<dbReference type="CDD" id="cd06163">
    <property type="entry name" value="S2P-M50_PDZ_RseP-like"/>
    <property type="match status" value="1"/>
</dbReference>
<dbReference type="SMART" id="SM00228">
    <property type="entry name" value="PDZ"/>
    <property type="match status" value="1"/>
</dbReference>
<keyword evidence="8 11" id="KW-1133">Transmembrane helix</keyword>
<keyword evidence="6" id="KW-0378">Hydrolase</keyword>
<keyword evidence="10 11" id="KW-0472">Membrane</keyword>
<feature type="transmembrane region" description="Helical" evidence="11">
    <location>
        <begin position="290"/>
        <end position="311"/>
    </location>
</feature>
<dbReference type="PANTHER" id="PTHR42837">
    <property type="entry name" value="REGULATOR OF SIGMA-E PROTEASE RSEP"/>
    <property type="match status" value="1"/>
</dbReference>
<keyword evidence="4" id="KW-0645">Protease</keyword>
<keyword evidence="5 11" id="KW-0812">Transmembrane</keyword>
<comment type="similarity">
    <text evidence="3">Belongs to the peptidase M50B family.</text>
</comment>
<comment type="subcellular location">
    <subcellularLocation>
        <location evidence="2">Membrane</location>
        <topology evidence="2">Multi-pass membrane protein</topology>
    </subcellularLocation>
</comment>
<evidence type="ECO:0000256" key="3">
    <source>
        <dbReference type="ARBA" id="ARBA00007931"/>
    </source>
</evidence>
<evidence type="ECO:0000256" key="8">
    <source>
        <dbReference type="ARBA" id="ARBA00022989"/>
    </source>
</evidence>
<dbReference type="GO" id="GO:0004222">
    <property type="term" value="F:metalloendopeptidase activity"/>
    <property type="evidence" value="ECO:0007669"/>
    <property type="project" value="InterPro"/>
</dbReference>
<evidence type="ECO:0000313" key="14">
    <source>
        <dbReference type="Proteomes" id="UP000178092"/>
    </source>
</evidence>
<evidence type="ECO:0000256" key="11">
    <source>
        <dbReference type="SAM" id="Phobius"/>
    </source>
</evidence>
<dbReference type="GO" id="GO:0006508">
    <property type="term" value="P:proteolysis"/>
    <property type="evidence" value="ECO:0007669"/>
    <property type="project" value="UniProtKB-KW"/>
</dbReference>
<dbReference type="Pfam" id="PF17820">
    <property type="entry name" value="PDZ_6"/>
    <property type="match status" value="1"/>
</dbReference>
<feature type="domain" description="PDZ" evidence="12">
    <location>
        <begin position="104"/>
        <end position="194"/>
    </location>
</feature>
<protein>
    <recommendedName>
        <fullName evidence="12">PDZ domain-containing protein</fullName>
    </recommendedName>
</protein>
<dbReference type="Proteomes" id="UP000178092">
    <property type="component" value="Unassembled WGS sequence"/>
</dbReference>
<dbReference type="InterPro" id="IPR004387">
    <property type="entry name" value="Pept_M50_Zn"/>
</dbReference>
<proteinExistence type="inferred from homology"/>
<dbReference type="InterPro" id="IPR036034">
    <property type="entry name" value="PDZ_sf"/>
</dbReference>
<accession>A0A1G2QXU1</accession>
<organism evidence="13 14">
    <name type="scientific">Candidatus Wildermuthbacteria bacterium RIFCSPHIGHO2_02_FULL_45_25</name>
    <dbReference type="NCBI Taxonomy" id="1802450"/>
    <lineage>
        <taxon>Bacteria</taxon>
        <taxon>Candidatus Wildermuthiibacteriota</taxon>
    </lineage>
</organism>
<dbReference type="InterPro" id="IPR008915">
    <property type="entry name" value="Peptidase_M50"/>
</dbReference>
<dbReference type="InterPro" id="IPR001478">
    <property type="entry name" value="PDZ"/>
</dbReference>
<evidence type="ECO:0000256" key="10">
    <source>
        <dbReference type="ARBA" id="ARBA00023136"/>
    </source>
</evidence>
<dbReference type="Gene3D" id="2.30.42.10">
    <property type="match status" value="1"/>
</dbReference>
<keyword evidence="7" id="KW-0862">Zinc</keyword>
<dbReference type="InterPro" id="IPR041489">
    <property type="entry name" value="PDZ_6"/>
</dbReference>
<evidence type="ECO:0000313" key="13">
    <source>
        <dbReference type="EMBL" id="OHA65267.1"/>
    </source>
</evidence>
<gene>
    <name evidence="13" type="ORF">A3C04_03105</name>
</gene>
<dbReference type="EMBL" id="MHTV01000045">
    <property type="protein sequence ID" value="OHA65267.1"/>
    <property type="molecule type" value="Genomic_DNA"/>
</dbReference>
<dbReference type="GO" id="GO:0016020">
    <property type="term" value="C:membrane"/>
    <property type="evidence" value="ECO:0007669"/>
    <property type="project" value="UniProtKB-SubCell"/>
</dbReference>